<comment type="caution">
    <text evidence="5">The sequence shown here is derived from an EMBL/GenBank/DDBJ whole genome shotgun (WGS) entry which is preliminary data.</text>
</comment>
<dbReference type="EMBL" id="CAJNNV010024968">
    <property type="protein sequence ID" value="CAE8611202.1"/>
    <property type="molecule type" value="Genomic_DNA"/>
</dbReference>
<evidence type="ECO:0000256" key="2">
    <source>
        <dbReference type="ARBA" id="ARBA00022801"/>
    </source>
</evidence>
<dbReference type="GO" id="GO:0004045">
    <property type="term" value="F:peptidyl-tRNA hydrolase activity"/>
    <property type="evidence" value="ECO:0007669"/>
    <property type="project" value="UniProtKB-EC"/>
</dbReference>
<keyword evidence="6" id="KW-1185">Reference proteome</keyword>
<name>A0A813FAD7_POLGL</name>
<proteinExistence type="predicted"/>
<dbReference type="Pfam" id="PF01981">
    <property type="entry name" value="PTH2"/>
    <property type="match status" value="1"/>
</dbReference>
<feature type="chain" id="PRO_5032746114" description="peptidyl-tRNA hydrolase" evidence="4">
    <location>
        <begin position="30"/>
        <end position="224"/>
    </location>
</feature>
<dbReference type="Proteomes" id="UP000654075">
    <property type="component" value="Unassembled WGS sequence"/>
</dbReference>
<dbReference type="PANTHER" id="PTHR46194">
    <property type="entry name" value="PEPTIDYL-TRNA HYDROLASE PTRHD1-RELATED"/>
    <property type="match status" value="1"/>
</dbReference>
<dbReference type="InterPro" id="IPR042237">
    <property type="entry name" value="PTRHD1"/>
</dbReference>
<evidence type="ECO:0000313" key="6">
    <source>
        <dbReference type="Proteomes" id="UP000654075"/>
    </source>
</evidence>
<evidence type="ECO:0000256" key="1">
    <source>
        <dbReference type="ARBA" id="ARBA00013260"/>
    </source>
</evidence>
<keyword evidence="2" id="KW-0378">Hydrolase</keyword>
<dbReference type="InterPro" id="IPR002833">
    <property type="entry name" value="PTH2"/>
</dbReference>
<sequence length="224" mass="24217">MACHWSPALVTASAVRSCWVKLACPLALAGGPPKQGLGPAVASDARRFAARGARVQALLQTASVLAAVGRGLWKRLRPVSRWSGQSSRRAVVTAAVASDAQSDPLAIFVVLRKDLDWPIGAMINQACHACTAVAWEARDDELAVTYLTQAEGQMVKSTLAASNQAELEAAAQKLREAGIPFKLWVEHPEEVPVCLSLGHCTKGIATWPRRRSELRKALKKFQRY</sequence>
<reference evidence="5" key="1">
    <citation type="submission" date="2021-02" db="EMBL/GenBank/DDBJ databases">
        <authorList>
            <person name="Dougan E. K."/>
            <person name="Rhodes N."/>
            <person name="Thang M."/>
            <person name="Chan C."/>
        </authorList>
    </citation>
    <scope>NUCLEOTIDE SEQUENCE</scope>
</reference>
<evidence type="ECO:0000313" key="5">
    <source>
        <dbReference type="EMBL" id="CAE8611202.1"/>
    </source>
</evidence>
<accession>A0A813FAD7</accession>
<dbReference type="SUPFAM" id="SSF102462">
    <property type="entry name" value="Peptidyl-tRNA hydrolase II"/>
    <property type="match status" value="1"/>
</dbReference>
<organism evidence="5 6">
    <name type="scientific">Polarella glacialis</name>
    <name type="common">Dinoflagellate</name>
    <dbReference type="NCBI Taxonomy" id="89957"/>
    <lineage>
        <taxon>Eukaryota</taxon>
        <taxon>Sar</taxon>
        <taxon>Alveolata</taxon>
        <taxon>Dinophyceae</taxon>
        <taxon>Suessiales</taxon>
        <taxon>Suessiaceae</taxon>
        <taxon>Polarella</taxon>
    </lineage>
</organism>
<evidence type="ECO:0000256" key="3">
    <source>
        <dbReference type="ARBA" id="ARBA00048707"/>
    </source>
</evidence>
<comment type="catalytic activity">
    <reaction evidence="3">
        <text>an N-acyl-L-alpha-aminoacyl-tRNA + H2O = an N-acyl-L-amino acid + a tRNA + H(+)</text>
        <dbReference type="Rhea" id="RHEA:54448"/>
        <dbReference type="Rhea" id="RHEA-COMP:10123"/>
        <dbReference type="Rhea" id="RHEA-COMP:13883"/>
        <dbReference type="ChEBI" id="CHEBI:15377"/>
        <dbReference type="ChEBI" id="CHEBI:15378"/>
        <dbReference type="ChEBI" id="CHEBI:59874"/>
        <dbReference type="ChEBI" id="CHEBI:78442"/>
        <dbReference type="ChEBI" id="CHEBI:138191"/>
        <dbReference type="EC" id="3.1.1.29"/>
    </reaction>
</comment>
<evidence type="ECO:0000256" key="4">
    <source>
        <dbReference type="SAM" id="SignalP"/>
    </source>
</evidence>
<dbReference type="InterPro" id="IPR023476">
    <property type="entry name" value="Pep_tRNA_hydro_II_dom_sf"/>
</dbReference>
<dbReference type="PANTHER" id="PTHR46194:SF1">
    <property type="entry name" value="PEPTIDYL-TRNA HYDROLASE PTRHD1-RELATED"/>
    <property type="match status" value="1"/>
</dbReference>
<keyword evidence="4" id="KW-0732">Signal</keyword>
<dbReference type="EC" id="3.1.1.29" evidence="1"/>
<dbReference type="AlphaFoldDB" id="A0A813FAD7"/>
<dbReference type="Gene3D" id="3.40.1490.10">
    <property type="entry name" value="Bit1"/>
    <property type="match status" value="1"/>
</dbReference>
<gene>
    <name evidence="5" type="ORF">PGLA1383_LOCUS29009</name>
</gene>
<protein>
    <recommendedName>
        <fullName evidence="1">peptidyl-tRNA hydrolase</fullName>
        <ecNumber evidence="1">3.1.1.29</ecNumber>
    </recommendedName>
</protein>
<feature type="signal peptide" evidence="4">
    <location>
        <begin position="1"/>
        <end position="29"/>
    </location>
</feature>
<dbReference type="OrthoDB" id="201213at2759"/>